<dbReference type="GO" id="GO:0008236">
    <property type="term" value="F:serine-type peptidase activity"/>
    <property type="evidence" value="ECO:0007669"/>
    <property type="project" value="InterPro"/>
</dbReference>
<dbReference type="InterPro" id="IPR029045">
    <property type="entry name" value="ClpP/crotonase-like_dom_sf"/>
</dbReference>
<dbReference type="AlphaFoldDB" id="A0A3N4LX61"/>
<dbReference type="PANTHER" id="PTHR37049:SF4">
    <property type="entry name" value="RHODANESE DOMAIN-CONTAINING PROTEIN"/>
    <property type="match status" value="1"/>
</dbReference>
<dbReference type="SUPFAM" id="SSF52096">
    <property type="entry name" value="ClpP/crotonase"/>
    <property type="match status" value="1"/>
</dbReference>
<evidence type="ECO:0000256" key="2">
    <source>
        <dbReference type="SAM" id="SignalP"/>
    </source>
</evidence>
<dbReference type="GO" id="GO:0006508">
    <property type="term" value="P:proteolysis"/>
    <property type="evidence" value="ECO:0007669"/>
    <property type="project" value="InterPro"/>
</dbReference>
<dbReference type="InParanoid" id="A0A3N4LX61"/>
<dbReference type="EMBL" id="ML121531">
    <property type="protein sequence ID" value="RPB27457.1"/>
    <property type="molecule type" value="Genomic_DNA"/>
</dbReference>
<name>A0A3N4LX61_9PEZI</name>
<dbReference type="OrthoDB" id="27214at2759"/>
<evidence type="ECO:0000313" key="4">
    <source>
        <dbReference type="EMBL" id="RPB27457.1"/>
    </source>
</evidence>
<sequence length="725" mass="81978">MHFRTGFGRSVGVALGLLYLSDSALSVPSGEEGRWKSKRAKDPCAEIASSWDSGENIVNAEMAYACLTSVPFDSKRAVYIARQMRLFTQIYSAQTFFYDPPTPELRIKRVDLNGTFDEIEQKAATKDGYPNDYIFQTDLMKLYNSFHDGHVNYIPSCAVSFPFFHNYPLIEIYNGKDLPSIYTADPVTGDLRDEIVEINGEEVHKHLERLALELPDLGWIDPDARYNTLLLSKNPQTEVAYGTFAQRTFYDEHGFKMKTKDGKEIDVQWQAYIPKQPIFSNSREFEEMACLDPDYAGIENQKREHRGHLRGGSEWRNALKEKEISREINLYRRQISEKRTGSGKLTSRKTSDSMYWPQLDLAMSGTEQSIHILSAETAVWGIHAFEDKDQSDSFFAQWNDFMDKAIGMLKKRGIKRILIDVSNNGGGFVALGITSIRKFFPESQPYYGFDIRRSPALDLLIEYSADADQSHLTLNMSRDINNNEFTSIQEFLGPVHKYGDYFTNMGRWDVANTIGDTGLNIPTSGDPPFSIDDIVLLSDGKCGSTCAIFSEAIQSLGAKAITFNGIPDEAQDKKEMQAVGGVKGSQVWDWDTFQSAHVEKFIPNPEQYDFLPKRLPIQHYSSMNLRNSYEAGSGLPLEFTWQPSSAHLYTTKEMWDDRAELWKAAMALAWDKDGKNILPPPPASQGGDGDASGPNGDNTDDYGLQKWGYYIALQFNSSWTPELKF</sequence>
<evidence type="ECO:0000313" key="5">
    <source>
        <dbReference type="Proteomes" id="UP000267821"/>
    </source>
</evidence>
<keyword evidence="5" id="KW-1185">Reference proteome</keyword>
<protein>
    <recommendedName>
        <fullName evidence="3">CPAF-like PDZ domain-containing protein</fullName>
    </recommendedName>
</protein>
<evidence type="ECO:0000259" key="3">
    <source>
        <dbReference type="Pfam" id="PF23658"/>
    </source>
</evidence>
<reference evidence="4 5" key="1">
    <citation type="journal article" date="2018" name="Nat. Ecol. Evol.">
        <title>Pezizomycetes genomes reveal the molecular basis of ectomycorrhizal truffle lifestyle.</title>
        <authorList>
            <person name="Murat C."/>
            <person name="Payen T."/>
            <person name="Noel B."/>
            <person name="Kuo A."/>
            <person name="Morin E."/>
            <person name="Chen J."/>
            <person name="Kohler A."/>
            <person name="Krizsan K."/>
            <person name="Balestrini R."/>
            <person name="Da Silva C."/>
            <person name="Montanini B."/>
            <person name="Hainaut M."/>
            <person name="Levati E."/>
            <person name="Barry K.W."/>
            <person name="Belfiori B."/>
            <person name="Cichocki N."/>
            <person name="Clum A."/>
            <person name="Dockter R.B."/>
            <person name="Fauchery L."/>
            <person name="Guy J."/>
            <person name="Iotti M."/>
            <person name="Le Tacon F."/>
            <person name="Lindquist E.A."/>
            <person name="Lipzen A."/>
            <person name="Malagnac F."/>
            <person name="Mello A."/>
            <person name="Molinier V."/>
            <person name="Miyauchi S."/>
            <person name="Poulain J."/>
            <person name="Riccioni C."/>
            <person name="Rubini A."/>
            <person name="Sitrit Y."/>
            <person name="Splivallo R."/>
            <person name="Traeger S."/>
            <person name="Wang M."/>
            <person name="Zifcakova L."/>
            <person name="Wipf D."/>
            <person name="Zambonelli A."/>
            <person name="Paolocci F."/>
            <person name="Nowrousian M."/>
            <person name="Ottonello S."/>
            <person name="Baldrian P."/>
            <person name="Spatafora J.W."/>
            <person name="Henrissat B."/>
            <person name="Nagy L.G."/>
            <person name="Aury J.M."/>
            <person name="Wincker P."/>
            <person name="Grigoriev I.V."/>
            <person name="Bonfante P."/>
            <person name="Martin F.M."/>
        </authorList>
    </citation>
    <scope>NUCLEOTIDE SEQUENCE [LARGE SCALE GENOMIC DNA]</scope>
    <source>
        <strain evidence="4 5">ATCC MYA-4762</strain>
    </source>
</reference>
<accession>A0A3N4LX61</accession>
<feature type="signal peptide" evidence="2">
    <location>
        <begin position="1"/>
        <end position="26"/>
    </location>
</feature>
<feature type="region of interest" description="Disordered" evidence="1">
    <location>
        <begin position="674"/>
        <end position="698"/>
    </location>
</feature>
<gene>
    <name evidence="4" type="ORF">L211DRAFT_819393</name>
</gene>
<dbReference type="InterPro" id="IPR052766">
    <property type="entry name" value="S41A_metabolite_peptidase"/>
</dbReference>
<dbReference type="STRING" id="1051890.A0A3N4LX61"/>
<proteinExistence type="predicted"/>
<feature type="chain" id="PRO_5018248218" description="CPAF-like PDZ domain-containing protein" evidence="2">
    <location>
        <begin position="27"/>
        <end position="725"/>
    </location>
</feature>
<dbReference type="Gene3D" id="3.90.226.10">
    <property type="entry name" value="2-enoyl-CoA Hydratase, Chain A, domain 1"/>
    <property type="match status" value="1"/>
</dbReference>
<organism evidence="4 5">
    <name type="scientific">Terfezia boudieri ATCC MYA-4762</name>
    <dbReference type="NCBI Taxonomy" id="1051890"/>
    <lineage>
        <taxon>Eukaryota</taxon>
        <taxon>Fungi</taxon>
        <taxon>Dikarya</taxon>
        <taxon>Ascomycota</taxon>
        <taxon>Pezizomycotina</taxon>
        <taxon>Pezizomycetes</taxon>
        <taxon>Pezizales</taxon>
        <taxon>Pezizaceae</taxon>
        <taxon>Terfezia</taxon>
    </lineage>
</organism>
<dbReference type="InterPro" id="IPR056186">
    <property type="entry name" value="PDZ_CPAF-rel"/>
</dbReference>
<dbReference type="Proteomes" id="UP000267821">
    <property type="component" value="Unassembled WGS sequence"/>
</dbReference>
<dbReference type="PANTHER" id="PTHR37049">
    <property type="entry name" value="PEPTIDASE S41 FAMILY PROTEIN"/>
    <property type="match status" value="1"/>
</dbReference>
<keyword evidence="2" id="KW-0732">Signal</keyword>
<feature type="domain" description="CPAF-like PDZ" evidence="3">
    <location>
        <begin position="163"/>
        <end position="275"/>
    </location>
</feature>
<dbReference type="Pfam" id="PF23658">
    <property type="entry name" value="PDZ_CPAF_rel"/>
    <property type="match status" value="1"/>
</dbReference>
<evidence type="ECO:0000256" key="1">
    <source>
        <dbReference type="SAM" id="MobiDB-lite"/>
    </source>
</evidence>